<dbReference type="EMBL" id="GBXM01065668">
    <property type="protein sequence ID" value="JAH42909.1"/>
    <property type="molecule type" value="Transcribed_RNA"/>
</dbReference>
<dbReference type="AlphaFoldDB" id="A0A0E9SNH4"/>
<reference evidence="1" key="1">
    <citation type="submission" date="2014-11" db="EMBL/GenBank/DDBJ databases">
        <authorList>
            <person name="Amaro Gonzalez C."/>
        </authorList>
    </citation>
    <scope>NUCLEOTIDE SEQUENCE</scope>
</reference>
<organism evidence="1">
    <name type="scientific">Anguilla anguilla</name>
    <name type="common">European freshwater eel</name>
    <name type="synonym">Muraena anguilla</name>
    <dbReference type="NCBI Taxonomy" id="7936"/>
    <lineage>
        <taxon>Eukaryota</taxon>
        <taxon>Metazoa</taxon>
        <taxon>Chordata</taxon>
        <taxon>Craniata</taxon>
        <taxon>Vertebrata</taxon>
        <taxon>Euteleostomi</taxon>
        <taxon>Actinopterygii</taxon>
        <taxon>Neopterygii</taxon>
        <taxon>Teleostei</taxon>
        <taxon>Anguilliformes</taxon>
        <taxon>Anguillidae</taxon>
        <taxon>Anguilla</taxon>
    </lineage>
</organism>
<protein>
    <submittedName>
        <fullName evidence="1">Uncharacterized protein</fullName>
    </submittedName>
</protein>
<sequence>MFGIYWYSSIQQMEKTHTDIH</sequence>
<proteinExistence type="predicted"/>
<evidence type="ECO:0000313" key="1">
    <source>
        <dbReference type="EMBL" id="JAH42909.1"/>
    </source>
</evidence>
<accession>A0A0E9SNH4</accession>
<name>A0A0E9SNH4_ANGAN</name>
<reference evidence="1" key="2">
    <citation type="journal article" date="2015" name="Fish Shellfish Immunol.">
        <title>Early steps in the European eel (Anguilla anguilla)-Vibrio vulnificus interaction in the gills: Role of the RtxA13 toxin.</title>
        <authorList>
            <person name="Callol A."/>
            <person name="Pajuelo D."/>
            <person name="Ebbesson L."/>
            <person name="Teles M."/>
            <person name="MacKenzie S."/>
            <person name="Amaro C."/>
        </authorList>
    </citation>
    <scope>NUCLEOTIDE SEQUENCE</scope>
</reference>